<evidence type="ECO:0000313" key="1">
    <source>
        <dbReference type="EMBL" id="PWU84067.1"/>
    </source>
</evidence>
<dbReference type="VEuPathDB" id="TriTrypDB:TcG_09530"/>
<dbReference type="CDD" id="cd22997">
    <property type="entry name" value="GT_LH"/>
    <property type="match status" value="1"/>
</dbReference>
<dbReference type="VEuPathDB" id="TriTrypDB:TcCLB.508139.160"/>
<dbReference type="VEuPathDB" id="TriTrypDB:ECC02_010763"/>
<dbReference type="VEuPathDB" id="TriTrypDB:TcCLB.506243.110"/>
<gene>
    <name evidence="2" type="ORF">C4B63_258g22</name>
    <name evidence="1" type="ORF">C4B63_258g24</name>
</gene>
<dbReference type="VEuPathDB" id="TriTrypDB:Tc_MARK_7517"/>
<dbReference type="VEuPathDB" id="TriTrypDB:TcCL_Unassigned04320"/>
<dbReference type="VEuPathDB" id="TriTrypDB:C3747_72g79"/>
<reference evidence="1 3" key="1">
    <citation type="journal article" date="2018" name="Microb. Genom.">
        <title>Expanding an expanded genome: long-read sequencing of Trypanosoma cruzi.</title>
        <authorList>
            <person name="Berna L."/>
            <person name="Rodriguez M."/>
            <person name="Chiribao M.L."/>
            <person name="Parodi-Talice A."/>
            <person name="Pita S."/>
            <person name="Rijo G."/>
            <person name="Alvarez-Valin F."/>
            <person name="Robello C."/>
        </authorList>
    </citation>
    <scope>NUCLEOTIDE SEQUENCE [LARGE SCALE GENOMIC DNA]</scope>
    <source>
        <strain evidence="1 3">Dm28c</strain>
    </source>
</reference>
<dbReference type="VEuPathDB" id="TriTrypDB:BCY84_12292"/>
<evidence type="ECO:0000313" key="3">
    <source>
        <dbReference type="Proteomes" id="UP000246121"/>
    </source>
</evidence>
<dbReference type="VEuPathDB" id="TriTrypDB:C4B63_258g22"/>
<dbReference type="VEuPathDB" id="TriTrypDB:TcBrA4_0041900"/>
<proteinExistence type="predicted"/>
<dbReference type="EMBL" id="PRFA01000258">
    <property type="protein sequence ID" value="PWU84067.1"/>
    <property type="molecule type" value="Genomic_DNA"/>
</dbReference>
<evidence type="ECO:0000313" key="2">
    <source>
        <dbReference type="EMBL" id="PWU84068.1"/>
    </source>
</evidence>
<dbReference type="VEuPathDB" id="TriTrypDB:TcYC6_0107760"/>
<comment type="caution">
    <text evidence="1">The sequence shown here is derived from an EMBL/GenBank/DDBJ whole genome shotgun (WGS) entry which is preliminary data.</text>
</comment>
<accession>A0A2V2UIH9</accession>
<protein>
    <submittedName>
        <fullName evidence="1">Putative expression site-associated gene (ESAG-like) protein</fullName>
    </submittedName>
</protein>
<organism evidence="1 3">
    <name type="scientific">Trypanosoma cruzi</name>
    <dbReference type="NCBI Taxonomy" id="5693"/>
    <lineage>
        <taxon>Eukaryota</taxon>
        <taxon>Discoba</taxon>
        <taxon>Euglenozoa</taxon>
        <taxon>Kinetoplastea</taxon>
        <taxon>Metakinetoplastina</taxon>
        <taxon>Trypanosomatida</taxon>
        <taxon>Trypanosomatidae</taxon>
        <taxon>Trypanosoma</taxon>
        <taxon>Schizotrypanum</taxon>
    </lineage>
</organism>
<dbReference type="VEuPathDB" id="TriTrypDB:TCDM_09595"/>
<dbReference type="Proteomes" id="UP000246121">
    <property type="component" value="Unassembled WGS sequence"/>
</dbReference>
<dbReference type="AlphaFoldDB" id="A0A2V2UIH9"/>
<dbReference type="VEuPathDB" id="TriTrypDB:C4B63_258g24"/>
<dbReference type="PANTHER" id="PTHR36587">
    <property type="entry name" value="EXPRESSION SITE-ASSOCIATED GENE 3 (ESAG3)-LIKE PROTEIN"/>
    <property type="match status" value="1"/>
</dbReference>
<dbReference type="EMBL" id="PRFA01000258">
    <property type="protein sequence ID" value="PWU84068.1"/>
    <property type="molecule type" value="Genomic_DNA"/>
</dbReference>
<name>A0A2V2UIH9_TRYCR</name>
<dbReference type="VEuPathDB" id="TriTrypDB:TcCLB.506569.50"/>
<dbReference type="PANTHER" id="PTHR36587:SF2">
    <property type="entry name" value="EXPRESSION SITE-ASSOCIATED GENE 3 (ESAG3)-LIKE PROTEIN"/>
    <property type="match status" value="1"/>
</dbReference>
<dbReference type="VEuPathDB" id="TriTrypDB:TCSYLVIO_008146"/>
<sequence length="422" mass="47505">MCLLSHAALVTFVEELFTTSQLPISTMRSYASLAALLRALSKHYCQVLLWTAVVLFMLLNFVSLTIDTNVWHVPSIPVYCSAFAPSPTREPRVALIVVQTGYSPGWCRMQVSSILSRVSVTTIGMGANYTHTSRQSLLLDCITDEGLRDEDVVVVFDGGDTMFTGPLGIKQAVEDFVATTAPTADALNATAVHRGEATAPLLFESDMVCYAPQMELMVPWGPSDKYEKCGWYYERVWEAAKSSADQRMVRFLASGYRYLAGGGMVGRVWAFREAYKAYASLLATSDKWWCDQSIWSLLHVWSVTRDTNVTADFRIRYGLLSLDYNNSFFLTPRSGAFGSPALYHFPGGLNEWEKMPTLLNRTMWVDWLRYSPDVMNETRDFVQNATVKIYDADRKAKTIPFPEVCSLNDVLNPEWLVLPLRK</sequence>